<feature type="binding site" evidence="6">
    <location>
        <position position="104"/>
    </location>
    <ligand>
        <name>substrate</name>
    </ligand>
</feature>
<dbReference type="GO" id="GO:0046872">
    <property type="term" value="F:metal ion binding"/>
    <property type="evidence" value="ECO:0007669"/>
    <property type="project" value="UniProtKB-KW"/>
</dbReference>
<dbReference type="HOGENOM" id="CLU_012201_0_1_5"/>
<dbReference type="InterPro" id="IPR022830">
    <property type="entry name" value="Indigdn_synthA-like"/>
</dbReference>
<dbReference type="HAMAP" id="MF_01876">
    <property type="entry name" value="PsiMP_glycosidase"/>
    <property type="match status" value="1"/>
</dbReference>
<evidence type="ECO:0000313" key="8">
    <source>
        <dbReference type="Proteomes" id="UP000007460"/>
    </source>
</evidence>
<name>D5BNL3_PUNMI</name>
<reference evidence="7 8" key="1">
    <citation type="journal article" date="2010" name="J. Bacteriol.">
        <title>Complete genome sequence of "Candidatus Puniceispirillum marinum" IMCC1322, a representative of the SAR116 clade in the Alphaproteobacteria.</title>
        <authorList>
            <person name="Oh H.M."/>
            <person name="Kwon K.K."/>
            <person name="Kang I."/>
            <person name="Kang S.G."/>
            <person name="Lee J.H."/>
            <person name="Kim S.J."/>
            <person name="Cho J.C."/>
        </authorList>
    </citation>
    <scope>NUCLEOTIDE SEQUENCE [LARGE SCALE GENOMIC DNA]</scope>
    <source>
        <strain evidence="7 8">IMCC1322</strain>
    </source>
</reference>
<feature type="binding site" evidence="6">
    <location>
        <begin position="138"/>
        <end position="140"/>
    </location>
    <ligand>
        <name>substrate</name>
    </ligand>
</feature>
<keyword evidence="7" id="KW-0808">Transferase</keyword>
<accession>D5BNL3</accession>
<gene>
    <name evidence="6" type="primary">psuG</name>
    <name evidence="7" type="ordered locus">SAR116_0037</name>
</gene>
<feature type="binding site" evidence="6">
    <location>
        <position position="136"/>
    </location>
    <ligand>
        <name>Mn(2+)</name>
        <dbReference type="ChEBI" id="CHEBI:29035"/>
    </ligand>
</feature>
<dbReference type="Gene3D" id="3.40.1790.10">
    <property type="entry name" value="Indigoidine synthase domain"/>
    <property type="match status" value="1"/>
</dbReference>
<evidence type="ECO:0000256" key="5">
    <source>
        <dbReference type="ARBA" id="ARBA00023295"/>
    </source>
</evidence>
<dbReference type="RefSeq" id="WP_013044910.1">
    <property type="nucleotide sequence ID" value="NC_014010.1"/>
</dbReference>
<protein>
    <recommendedName>
        <fullName evidence="6">Pseudouridine-5'-phosphate glycosidase</fullName>
        <shortName evidence="6">PsiMP glycosidase</shortName>
        <ecNumber evidence="6">4.2.1.70</ecNumber>
    </recommendedName>
</protein>
<keyword evidence="4 6" id="KW-0456">Lyase</keyword>
<feature type="active site" description="Nucleophile" evidence="6">
    <location>
        <position position="157"/>
    </location>
</feature>
<dbReference type="InterPro" id="IPR007342">
    <property type="entry name" value="PsuG"/>
</dbReference>
<dbReference type="KEGG" id="apb:SAR116_0037"/>
<keyword evidence="1 6" id="KW-0479">Metal-binding</keyword>
<dbReference type="Pfam" id="PF04227">
    <property type="entry name" value="Indigoidine_A"/>
    <property type="match status" value="1"/>
</dbReference>
<dbReference type="SUPFAM" id="SSF110581">
    <property type="entry name" value="Indigoidine synthase A-like"/>
    <property type="match status" value="1"/>
</dbReference>
<comment type="subunit">
    <text evidence="6">Homotrimer.</text>
</comment>
<evidence type="ECO:0000313" key="7">
    <source>
        <dbReference type="EMBL" id="ADE38280.1"/>
    </source>
</evidence>
<evidence type="ECO:0000256" key="2">
    <source>
        <dbReference type="ARBA" id="ARBA00022801"/>
    </source>
</evidence>
<dbReference type="STRING" id="488538.SAR116_0037"/>
<dbReference type="PANTHER" id="PTHR42909:SF1">
    <property type="entry name" value="CARBOHYDRATE KINASE PFKB DOMAIN-CONTAINING PROTEIN"/>
    <property type="match status" value="1"/>
</dbReference>
<comment type="function">
    <text evidence="6">Catalyzes the reversible cleavage of pseudouridine 5'-phosphate (PsiMP) to ribose 5-phosphate and uracil. Functions biologically in the cleavage direction, as part of a pseudouridine degradation pathway.</text>
</comment>
<dbReference type="OrthoDB" id="9805870at2"/>
<dbReference type="EMBL" id="CP001751">
    <property type="protein sequence ID" value="ADE38280.1"/>
    <property type="molecule type" value="Genomic_DNA"/>
</dbReference>
<dbReference type="EC" id="4.2.1.70" evidence="6"/>
<feature type="binding site" evidence="6">
    <location>
        <position position="84"/>
    </location>
    <ligand>
        <name>substrate</name>
    </ligand>
</feature>
<dbReference type="Proteomes" id="UP000007460">
    <property type="component" value="Chromosome"/>
</dbReference>
<comment type="cofactor">
    <cofactor evidence="6">
        <name>Mn(2+)</name>
        <dbReference type="ChEBI" id="CHEBI:29035"/>
    </cofactor>
    <text evidence="6">Binds 1 Mn(2+) ion per subunit.</text>
</comment>
<proteinExistence type="inferred from homology"/>
<keyword evidence="3 6" id="KW-0464">Manganese</keyword>
<dbReference type="AlphaFoldDB" id="D5BNL3"/>
<keyword evidence="8" id="KW-1185">Reference proteome</keyword>
<dbReference type="GO" id="GO:0005737">
    <property type="term" value="C:cytoplasm"/>
    <property type="evidence" value="ECO:0007669"/>
    <property type="project" value="TreeGrafter"/>
</dbReference>
<organism evidence="7 8">
    <name type="scientific">Puniceispirillum marinum (strain IMCC1322)</name>
    <dbReference type="NCBI Taxonomy" id="488538"/>
    <lineage>
        <taxon>Bacteria</taxon>
        <taxon>Pseudomonadati</taxon>
        <taxon>Pseudomonadota</taxon>
        <taxon>Alphaproteobacteria</taxon>
        <taxon>Candidatus Puniceispirillales</taxon>
        <taxon>Candidatus Puniceispirillaceae</taxon>
        <taxon>Candidatus Puniceispirillum</taxon>
    </lineage>
</organism>
<keyword evidence="2 6" id="KW-0378">Hydrolase</keyword>
<evidence type="ECO:0000256" key="1">
    <source>
        <dbReference type="ARBA" id="ARBA00022723"/>
    </source>
</evidence>
<dbReference type="GO" id="GO:0004730">
    <property type="term" value="F:pseudouridylate synthase activity"/>
    <property type="evidence" value="ECO:0007669"/>
    <property type="project" value="UniProtKB-UniRule"/>
</dbReference>
<dbReference type="GO" id="GO:0046113">
    <property type="term" value="P:nucleobase catabolic process"/>
    <property type="evidence" value="ECO:0007669"/>
    <property type="project" value="UniProtKB-UniRule"/>
</dbReference>
<comment type="catalytic activity">
    <reaction evidence="6">
        <text>D-ribose 5-phosphate + uracil = psi-UMP + H2O</text>
        <dbReference type="Rhea" id="RHEA:18337"/>
        <dbReference type="ChEBI" id="CHEBI:15377"/>
        <dbReference type="ChEBI" id="CHEBI:17568"/>
        <dbReference type="ChEBI" id="CHEBI:58380"/>
        <dbReference type="ChEBI" id="CHEBI:78346"/>
        <dbReference type="EC" id="4.2.1.70"/>
    </reaction>
</comment>
<sequence>MIDYTDEVTDARADNKAIVALESTIISHGLPWPENLHTAKRLEAVVRAAGAVPATIAVLDGRVKIGLDADDLERLAAPDGAIEKLSRRDLPQILAQKGHGATTVAATMILAQKAGIKVFATGGIGGVHRGAQQNFDISADLQELAKSDVAVVCAGPKAILDLPLTMEYLETLGVPVIGYQTDELPAFWSRTSGLRLTSRAETPEEIAAILTAKWSFGLAGGAVIMNPVPEADAIAEADIKAAIKAALAAADEQAISGKDLTPFLLQHMVALTGGDSLKTNIALVLNNARLAAKIAVAMTAA</sequence>
<evidence type="ECO:0000256" key="4">
    <source>
        <dbReference type="ARBA" id="ARBA00023239"/>
    </source>
</evidence>
<comment type="similarity">
    <text evidence="6">Belongs to the pseudouridine-5'-phosphate glycosidase family.</text>
</comment>
<evidence type="ECO:0000256" key="3">
    <source>
        <dbReference type="ARBA" id="ARBA00023211"/>
    </source>
</evidence>
<dbReference type="eggNOG" id="COG2313">
    <property type="taxonomic scope" value="Bacteria"/>
</dbReference>
<dbReference type="GO" id="GO:0016740">
    <property type="term" value="F:transferase activity"/>
    <property type="evidence" value="ECO:0007669"/>
    <property type="project" value="UniProtKB-KW"/>
</dbReference>
<evidence type="ECO:0000256" key="6">
    <source>
        <dbReference type="HAMAP-Rule" id="MF_01876"/>
    </source>
</evidence>
<dbReference type="GO" id="GO:0016798">
    <property type="term" value="F:hydrolase activity, acting on glycosyl bonds"/>
    <property type="evidence" value="ECO:0007669"/>
    <property type="project" value="UniProtKB-KW"/>
</dbReference>
<dbReference type="PANTHER" id="PTHR42909">
    <property type="entry name" value="ZGC:136858"/>
    <property type="match status" value="1"/>
</dbReference>
<feature type="active site" description="Proton donor" evidence="6">
    <location>
        <position position="22"/>
    </location>
</feature>
<keyword evidence="5 6" id="KW-0326">Glycosidase</keyword>